<sequence length="39" mass="4098">MERMAARASAQVAALKVPGNAEFPAIEPAPGRYVKAKEA</sequence>
<dbReference type="Proteomes" id="UP000183417">
    <property type="component" value="Unassembled WGS sequence"/>
</dbReference>
<organism evidence="1 2">
    <name type="scientific">Delftia lacustris</name>
    <dbReference type="NCBI Taxonomy" id="558537"/>
    <lineage>
        <taxon>Bacteria</taxon>
        <taxon>Pseudomonadati</taxon>
        <taxon>Pseudomonadota</taxon>
        <taxon>Betaproteobacteria</taxon>
        <taxon>Burkholderiales</taxon>
        <taxon>Comamonadaceae</taxon>
        <taxon>Delftia</taxon>
    </lineage>
</organism>
<reference evidence="1 2" key="1">
    <citation type="submission" date="2016-10" db="EMBL/GenBank/DDBJ databases">
        <authorList>
            <person name="de Groot N.N."/>
        </authorList>
    </citation>
    <scope>NUCLEOTIDE SEQUENCE [LARGE SCALE GENOMIC DNA]</scope>
    <source>
        <strain evidence="1 2">LMG 24775</strain>
    </source>
</reference>
<evidence type="ECO:0000313" key="2">
    <source>
        <dbReference type="Proteomes" id="UP000183417"/>
    </source>
</evidence>
<gene>
    <name evidence="1" type="ORF">SAMN05421547_13316</name>
</gene>
<protein>
    <submittedName>
        <fullName evidence="1">Polyhydroxyalkanoate synthase</fullName>
    </submittedName>
</protein>
<evidence type="ECO:0000313" key="1">
    <source>
        <dbReference type="EMBL" id="SDZ54274.1"/>
    </source>
</evidence>
<name>A0A1H3TVN8_9BURK</name>
<proteinExistence type="predicted"/>
<accession>A0A1H3TVN8</accession>
<dbReference type="EMBL" id="FNPE01000033">
    <property type="protein sequence ID" value="SDZ54274.1"/>
    <property type="molecule type" value="Genomic_DNA"/>
</dbReference>
<dbReference type="AlphaFoldDB" id="A0A1H3TVN8"/>